<organism evidence="1 2">
    <name type="scientific">Aerophototrophica crusticola</name>
    <dbReference type="NCBI Taxonomy" id="1709002"/>
    <lineage>
        <taxon>Bacteria</taxon>
        <taxon>Pseudomonadati</taxon>
        <taxon>Pseudomonadota</taxon>
        <taxon>Alphaproteobacteria</taxon>
        <taxon>Rhodospirillales</taxon>
        <taxon>Rhodospirillaceae</taxon>
        <taxon>Aerophototrophica</taxon>
    </lineage>
</organism>
<dbReference type="AlphaFoldDB" id="A0A858R348"/>
<dbReference type="InterPro" id="IPR011042">
    <property type="entry name" value="6-blade_b-propeller_TolB-like"/>
</dbReference>
<dbReference type="EMBL" id="CP051775">
    <property type="protein sequence ID" value="QJE71814.1"/>
    <property type="molecule type" value="Genomic_DNA"/>
</dbReference>
<accession>A0A858R348</accession>
<sequence>MPSLSAHLLADPTWNPSGTRLAFLHRCLDRSGGERARLLSCDPDGGDLRVLAAEVRGAPVWMDDDRLCIARGRAVVPRPARLRRRLVLAAAGWRPVRRRQAIQAGLWQVDASGGTPPSLLLPGEGIGSGAVRPQGGWLALGAAADARALRTIRLADLDGDRVLAVARLHAGADAAMAPIPRWDPTGRFLALDTDAAGSRQVAVLDAAAAVTAERKLVA</sequence>
<proteinExistence type="predicted"/>
<dbReference type="Proteomes" id="UP000501891">
    <property type="component" value="Chromosome"/>
</dbReference>
<gene>
    <name evidence="1" type="ORF">HHL28_00615</name>
</gene>
<evidence type="ECO:0000313" key="1">
    <source>
        <dbReference type="EMBL" id="QJE71814.1"/>
    </source>
</evidence>
<dbReference type="Gene3D" id="2.120.10.30">
    <property type="entry name" value="TolB, C-terminal domain"/>
    <property type="match status" value="1"/>
</dbReference>
<protein>
    <submittedName>
        <fullName evidence="1">Uncharacterized protein</fullName>
    </submittedName>
</protein>
<reference evidence="1" key="1">
    <citation type="submission" date="2020-04" db="EMBL/GenBank/DDBJ databases">
        <title>A desert anoxygenic phototrophic bacterium fixes CO2 using RubisCO under aerobic conditions.</title>
        <authorList>
            <person name="Tang K."/>
        </authorList>
    </citation>
    <scope>NUCLEOTIDE SEQUENCE [LARGE SCALE GENOMIC DNA]</scope>
    <source>
        <strain evidence="1">MIMtkB3</strain>
    </source>
</reference>
<keyword evidence="2" id="KW-1185">Reference proteome</keyword>
<name>A0A858R348_9PROT</name>
<dbReference type="KEGG" id="acru:HHL28_00615"/>
<evidence type="ECO:0000313" key="2">
    <source>
        <dbReference type="Proteomes" id="UP000501891"/>
    </source>
</evidence>
<dbReference type="SUPFAM" id="SSF82171">
    <property type="entry name" value="DPP6 N-terminal domain-like"/>
    <property type="match status" value="1"/>
</dbReference>